<dbReference type="RefSeq" id="WP_193994115.1">
    <property type="nucleotide sequence ID" value="NZ_JADEXP010000145.1"/>
</dbReference>
<reference evidence="2" key="1">
    <citation type="submission" date="2020-10" db="EMBL/GenBank/DDBJ databases">
        <authorList>
            <person name="Castelo-Branco R."/>
            <person name="Eusebio N."/>
            <person name="Adriana R."/>
            <person name="Vieira A."/>
            <person name="Brugerolle De Fraissinette N."/>
            <person name="Rezende De Castro R."/>
            <person name="Schneider M.P."/>
            <person name="Vasconcelos V."/>
            <person name="Leao P.N."/>
        </authorList>
    </citation>
    <scope>NUCLEOTIDE SEQUENCE</scope>
    <source>
        <strain evidence="2">LEGE 11479</strain>
    </source>
</reference>
<dbReference type="EMBL" id="JADEXP010000145">
    <property type="protein sequence ID" value="MBE9068167.1"/>
    <property type="molecule type" value="Genomic_DNA"/>
</dbReference>
<gene>
    <name evidence="2" type="ORF">IQ260_16060</name>
</gene>
<keyword evidence="1" id="KW-0472">Membrane</keyword>
<keyword evidence="1" id="KW-0812">Transmembrane</keyword>
<dbReference type="Proteomes" id="UP000615026">
    <property type="component" value="Unassembled WGS sequence"/>
</dbReference>
<dbReference type="InterPro" id="IPR010406">
    <property type="entry name" value="DUF1003"/>
</dbReference>
<keyword evidence="3" id="KW-1185">Reference proteome</keyword>
<accession>A0A929FA23</accession>
<evidence type="ECO:0000313" key="2">
    <source>
        <dbReference type="EMBL" id="MBE9068167.1"/>
    </source>
</evidence>
<organism evidence="2 3">
    <name type="scientific">Leptolyngbya cf. ectocarpi LEGE 11479</name>
    <dbReference type="NCBI Taxonomy" id="1828722"/>
    <lineage>
        <taxon>Bacteria</taxon>
        <taxon>Bacillati</taxon>
        <taxon>Cyanobacteriota</taxon>
        <taxon>Cyanophyceae</taxon>
        <taxon>Leptolyngbyales</taxon>
        <taxon>Leptolyngbyaceae</taxon>
        <taxon>Leptolyngbya group</taxon>
        <taxon>Leptolyngbya</taxon>
    </lineage>
</organism>
<feature type="transmembrane region" description="Helical" evidence="1">
    <location>
        <begin position="47"/>
        <end position="70"/>
    </location>
</feature>
<evidence type="ECO:0000313" key="3">
    <source>
        <dbReference type="Proteomes" id="UP000615026"/>
    </source>
</evidence>
<keyword evidence="1" id="KW-1133">Transmembrane helix</keyword>
<evidence type="ECO:0000256" key="1">
    <source>
        <dbReference type="SAM" id="Phobius"/>
    </source>
</evidence>
<protein>
    <submittedName>
        <fullName evidence="2">DUF1003 domain-containing protein</fullName>
    </submittedName>
</protein>
<dbReference type="AlphaFoldDB" id="A0A929FA23"/>
<name>A0A929FA23_LEPEC</name>
<comment type="caution">
    <text evidence="2">The sequence shown here is derived from an EMBL/GenBank/DDBJ whole genome shotgun (WGS) entry which is preliminary data.</text>
</comment>
<proteinExistence type="predicted"/>
<dbReference type="Pfam" id="PF06210">
    <property type="entry name" value="DUF1003"/>
    <property type="match status" value="1"/>
</dbReference>
<sequence>MDDGSVYIDGEKYPLPEQVIKNIETIIGMQAQDVKSSPVHVRFLQRVAAVFGTANFLYLQLLFFAVWFGWSQWTGEATLPFGIPKYELKNQMLDTAALLIATGVLVHQTRQEKLAEQRSHLMLQINLLTEQKTAKLIALLEELRADMPILKNREDWEAELMQQATDPQAVLNILKENLEQTENEELATMIISDPQEKS</sequence>